<dbReference type="EMBL" id="JBHUOX010000013">
    <property type="protein sequence ID" value="MFD3001983.1"/>
    <property type="molecule type" value="Genomic_DNA"/>
</dbReference>
<proteinExistence type="predicted"/>
<dbReference type="InterPro" id="IPR049046">
    <property type="entry name" value="Beta-AFase-like_GH127_middle"/>
</dbReference>
<evidence type="ECO:0000259" key="4">
    <source>
        <dbReference type="Pfam" id="PF20736"/>
    </source>
</evidence>
<dbReference type="InterPro" id="IPR046544">
    <property type="entry name" value="GH146_SB_dom"/>
</dbReference>
<protein>
    <submittedName>
        <fullName evidence="5">Beta-L-arabinofuranosidase domain-containing protein</fullName>
    </submittedName>
</protein>
<feature type="domain" description="Glycoside hydrolase GH146 substrate-binding" evidence="3">
    <location>
        <begin position="655"/>
        <end position="788"/>
    </location>
</feature>
<dbReference type="SUPFAM" id="SSF48208">
    <property type="entry name" value="Six-hairpin glycosidases"/>
    <property type="match status" value="1"/>
</dbReference>
<gene>
    <name evidence="5" type="ORF">ACFS7Z_16545</name>
</gene>
<evidence type="ECO:0000313" key="5">
    <source>
        <dbReference type="EMBL" id="MFD3001983.1"/>
    </source>
</evidence>
<dbReference type="InterPro" id="IPR012878">
    <property type="entry name" value="Beta-AFase-like_GH127_cat"/>
</dbReference>
<evidence type="ECO:0000259" key="3">
    <source>
        <dbReference type="Pfam" id="PF20620"/>
    </source>
</evidence>
<evidence type="ECO:0000259" key="2">
    <source>
        <dbReference type="Pfam" id="PF16375"/>
    </source>
</evidence>
<dbReference type="InterPro" id="IPR008928">
    <property type="entry name" value="6-hairpin_glycosidase_sf"/>
</dbReference>
<feature type="domain" description="DUF4986" evidence="2">
    <location>
        <begin position="549"/>
        <end position="630"/>
    </location>
</feature>
<reference evidence="6" key="1">
    <citation type="journal article" date="2019" name="Int. J. Syst. Evol. Microbiol.">
        <title>The Global Catalogue of Microorganisms (GCM) 10K type strain sequencing project: providing services to taxonomists for standard genome sequencing and annotation.</title>
        <authorList>
            <consortium name="The Broad Institute Genomics Platform"/>
            <consortium name="The Broad Institute Genome Sequencing Center for Infectious Disease"/>
            <person name="Wu L."/>
            <person name="Ma J."/>
        </authorList>
    </citation>
    <scope>NUCLEOTIDE SEQUENCE [LARGE SCALE GENOMIC DNA]</scope>
    <source>
        <strain evidence="6">KCTC 23984</strain>
    </source>
</reference>
<dbReference type="InterPro" id="IPR032275">
    <property type="entry name" value="DUF4986"/>
</dbReference>
<comment type="caution">
    <text evidence="5">The sequence shown here is derived from an EMBL/GenBank/DDBJ whole genome shotgun (WGS) entry which is preliminary data.</text>
</comment>
<accession>A0ABW6C109</accession>
<keyword evidence="6" id="KW-1185">Reference proteome</keyword>
<organism evidence="5 6">
    <name type="scientific">Pontibacter toksunensis</name>
    <dbReference type="NCBI Taxonomy" id="1332631"/>
    <lineage>
        <taxon>Bacteria</taxon>
        <taxon>Pseudomonadati</taxon>
        <taxon>Bacteroidota</taxon>
        <taxon>Cytophagia</taxon>
        <taxon>Cytophagales</taxon>
        <taxon>Hymenobacteraceae</taxon>
        <taxon>Pontibacter</taxon>
    </lineage>
</organism>
<dbReference type="Pfam" id="PF07944">
    <property type="entry name" value="Beta-AFase-like_GH127_cat"/>
    <property type="match status" value="1"/>
</dbReference>
<dbReference type="Pfam" id="PF20620">
    <property type="entry name" value="DUF6805"/>
    <property type="match status" value="1"/>
</dbReference>
<evidence type="ECO:0000313" key="6">
    <source>
        <dbReference type="Proteomes" id="UP001597641"/>
    </source>
</evidence>
<dbReference type="RefSeq" id="WP_377486876.1">
    <property type="nucleotide sequence ID" value="NZ_JBHUOX010000013.1"/>
</dbReference>
<dbReference type="Pfam" id="PF16375">
    <property type="entry name" value="DUF4986"/>
    <property type="match status" value="1"/>
</dbReference>
<dbReference type="PANTHER" id="PTHR31151:SF0">
    <property type="entry name" value="PROLINE-TRNA LIGASE (DUF1680)"/>
    <property type="match status" value="1"/>
</dbReference>
<evidence type="ECO:0000259" key="1">
    <source>
        <dbReference type="Pfam" id="PF07944"/>
    </source>
</evidence>
<feature type="domain" description="Non-reducing end beta-L-arabinofuranosidase-like GH127 catalytic" evidence="1">
    <location>
        <begin position="32"/>
        <end position="413"/>
    </location>
</feature>
<dbReference type="PANTHER" id="PTHR31151">
    <property type="entry name" value="PROLINE-TRNA LIGASE (DUF1680)"/>
    <property type="match status" value="1"/>
</dbReference>
<feature type="domain" description="Non-reducing end beta-L-arabinofuranosidase-like GH127 middle" evidence="4">
    <location>
        <begin position="423"/>
        <end position="519"/>
    </location>
</feature>
<dbReference type="Pfam" id="PF20736">
    <property type="entry name" value="Glyco_hydro127M"/>
    <property type="match status" value="1"/>
</dbReference>
<dbReference type="Proteomes" id="UP001597641">
    <property type="component" value="Unassembled WGS sequence"/>
</dbReference>
<sequence>MKVTILSSALLLLLPLLGFSQSRPLETFPLSSVALLESPFRQAQQTDMDYILALEPDRLLVPFLREAGIEAKAKSYGNWENTGLDGHIGGHYLTALSLMYASTGNQELLQRLNYMVDQLEACQKKNGNGYIGGVPGGEAMWQEIAKGNIDAENFSLNDKWVPWYNIHKTYAGLRDAYLFTGNEKAKDMLVKLTDWCLQLTADLSDAQVQDMLRSEHGGMNEVFADVAEITGDSKYLELARKFSHYSVLNPLLAGKDELTGMHANTQIPKVIGYKRVAEVGGDKAWADAAAFFWNTVVNERTVSIGGNSVREHFHPVNDFSPMIESKEGPETCNTYNMLKLSKQLYLTDASAEYIDYYERGLYNHILSSQHPTRGGFVYFTPMRPRHYRVYSKPDEAFWCCVGSGLENHGKYGELIYAHNDKDLFVNLFIPSTLDWKERGVTLTQNTSFPFEEASSLKLKLKKPQKFALHIRRPGWVTEGGLKVLVNNKEVKATADPSAAYVSVERKWKSGDVVSVSLPMQTKAEYLPDSSGWVSFVHGPIVLAAATDKTNLEGLIADGSRMGHIANGPSYPIEEAPVLVSSDKNIASALQPVKGKPLTFTASGLISSDKYKDVELVPFFQVHDARYMLYWPVSTPEELEARKAAIREEEKVKMVLEASTVDRVAPGEQQPESDHNYKGEKTESGVFRDRHWRHASRWFSYDLKNKNKEGHTLRVAYYGLDKDRSFDIYVNDILLKMVQLDGSKGDTFFNVDYALPEKAINSAPGNVLTVKFVAHEGSVAGGIYDVRLLK</sequence>
<name>A0ABW6C109_9BACT</name>